<dbReference type="PANTHER" id="PTHR11161">
    <property type="entry name" value="O-ACYLTRANSFERASE"/>
    <property type="match status" value="1"/>
</dbReference>
<evidence type="ECO:0000313" key="3">
    <source>
        <dbReference type="Proteomes" id="UP001652620"/>
    </source>
</evidence>
<organism evidence="3 4">
    <name type="scientific">Bactrocera dorsalis</name>
    <name type="common">Oriental fruit fly</name>
    <name type="synonym">Dacus dorsalis</name>
    <dbReference type="NCBI Taxonomy" id="27457"/>
    <lineage>
        <taxon>Eukaryota</taxon>
        <taxon>Metazoa</taxon>
        <taxon>Ecdysozoa</taxon>
        <taxon>Arthropoda</taxon>
        <taxon>Hexapoda</taxon>
        <taxon>Insecta</taxon>
        <taxon>Pterygota</taxon>
        <taxon>Neoptera</taxon>
        <taxon>Endopterygota</taxon>
        <taxon>Diptera</taxon>
        <taxon>Brachycera</taxon>
        <taxon>Muscomorpha</taxon>
        <taxon>Tephritoidea</taxon>
        <taxon>Tephritidae</taxon>
        <taxon>Bactrocera</taxon>
        <taxon>Bactrocera</taxon>
    </lineage>
</organism>
<feature type="transmembrane region" description="Helical" evidence="1">
    <location>
        <begin position="421"/>
        <end position="441"/>
    </location>
</feature>
<dbReference type="GO" id="GO:0016747">
    <property type="term" value="F:acyltransferase activity, transferring groups other than amino-acyl groups"/>
    <property type="evidence" value="ECO:0007669"/>
    <property type="project" value="InterPro"/>
</dbReference>
<evidence type="ECO:0000313" key="4">
    <source>
        <dbReference type="RefSeq" id="XP_011209715.2"/>
    </source>
</evidence>
<feature type="transmembrane region" description="Helical" evidence="1">
    <location>
        <begin position="188"/>
        <end position="209"/>
    </location>
</feature>
<proteinExistence type="predicted"/>
<dbReference type="PANTHER" id="PTHR11161:SF22">
    <property type="entry name" value="ACYLTRANSFERASE 3 DOMAIN-CONTAINING PROTEIN-RELATED"/>
    <property type="match status" value="1"/>
</dbReference>
<dbReference type="InParanoid" id="A0A6I9VHI7"/>
<dbReference type="InterPro" id="IPR002656">
    <property type="entry name" value="Acyl_transf_3_dom"/>
</dbReference>
<feature type="transmembrane region" description="Helical" evidence="1">
    <location>
        <begin position="500"/>
        <end position="518"/>
    </location>
</feature>
<feature type="transmembrane region" description="Helical" evidence="1">
    <location>
        <begin position="311"/>
        <end position="331"/>
    </location>
</feature>
<gene>
    <name evidence="4" type="primary">LOC105230576</name>
</gene>
<feature type="transmembrane region" description="Helical" evidence="1">
    <location>
        <begin position="577"/>
        <end position="599"/>
    </location>
</feature>
<keyword evidence="1" id="KW-0812">Transmembrane</keyword>
<accession>A0A6I9VHI7</accession>
<feature type="transmembrane region" description="Helical" evidence="1">
    <location>
        <begin position="448"/>
        <end position="469"/>
    </location>
</feature>
<dbReference type="AlphaFoldDB" id="A0A6I9VHI7"/>
<dbReference type="RefSeq" id="XP_011209715.2">
    <property type="nucleotide sequence ID" value="XM_011211413.4"/>
</dbReference>
<feature type="transmembrane region" description="Helical" evidence="1">
    <location>
        <begin position="271"/>
        <end position="291"/>
    </location>
</feature>
<sequence>MNYFNLLVIVNIFLTAKFFVVIGQFNLSVYRQMPPLYQFDDYDRCLESATVTSNIRTTYCVVYAEIVENETSSLWNQIASFSADRRHYFSHDRLFFGICLERCKRLLHAAVTFPQHELVRNGAIRDTELVNYYFNVHKRETDNRIRYDKMVNSCLNYDFHHNFGLKLRTSIEYCEVANMYLEHDNLDVTVYTIFVIIALISIFSTMYDYRLKKSEILSKQNNEFYKIPLQCSEHQLWVSYSICRNFYHICDTSKSRSQTAEDLRFFDGLRVIGVFLVLFVHSLILFMAVQVDNPQFYETFFYRPETAILENGAAIIQIFFVMSGFLLYVNFNERKFVTNNTSLMDCVVIYFKIFFHRYLRLLPSLMMLILFNSTVLVRLQNGPFWRHYVEAERVFCRELWWQNLLFVNNYLLKESCSHQTWYLAADMQLFELFLIVLITINKFPKLRLFVYSILIVLMFSVTGFITYFLKLKPIYHTNPENYRYMFFRDAETFYQAYTPFYTNIGGYFFGVISAELYLKLRNHSKQYRGLLKYELSWWLIFPVGFGLIFVAAFIMSLKIEEPSIWTALFASFYRNVWALLCSTAILGMCLKFGWIVYEFCRLPVLRILSKLSYQAFLWHLVVLRVIGGYYRQPIYINRFYLICQIVVAFVLTQAVAFVFALFLEYPVAAIIKHILPYYKDERNQNKRDVYNLN</sequence>
<reference evidence="4" key="1">
    <citation type="submission" date="2025-08" db="UniProtKB">
        <authorList>
            <consortium name="RefSeq"/>
        </authorList>
    </citation>
    <scope>IDENTIFICATION</scope>
    <source>
        <tissue evidence="4">Adult</tissue>
    </source>
</reference>
<keyword evidence="3" id="KW-1185">Reference proteome</keyword>
<dbReference type="GeneID" id="105230576"/>
<keyword evidence="1" id="KW-0472">Membrane</keyword>
<dbReference type="FunCoup" id="A0A6I9VHI7">
    <property type="interactions" value="17"/>
</dbReference>
<feature type="transmembrane region" description="Helical" evidence="1">
    <location>
        <begin position="358"/>
        <end position="379"/>
    </location>
</feature>
<feature type="domain" description="Acyltransferase 3" evidence="2">
    <location>
        <begin position="265"/>
        <end position="660"/>
    </location>
</feature>
<evidence type="ECO:0000259" key="2">
    <source>
        <dbReference type="Pfam" id="PF01757"/>
    </source>
</evidence>
<name>A0A6I9VHI7_BACDO</name>
<feature type="transmembrane region" description="Helical" evidence="1">
    <location>
        <begin position="611"/>
        <end position="627"/>
    </location>
</feature>
<dbReference type="OrthoDB" id="10265389at2759"/>
<feature type="transmembrane region" description="Helical" evidence="1">
    <location>
        <begin position="538"/>
        <end position="557"/>
    </location>
</feature>
<feature type="transmembrane region" description="Helical" evidence="1">
    <location>
        <begin position="7"/>
        <end position="27"/>
    </location>
</feature>
<evidence type="ECO:0000256" key="1">
    <source>
        <dbReference type="SAM" id="Phobius"/>
    </source>
</evidence>
<feature type="transmembrane region" description="Helical" evidence="1">
    <location>
        <begin position="639"/>
        <end position="663"/>
    </location>
</feature>
<dbReference type="KEGG" id="bdr:105230576"/>
<dbReference type="Pfam" id="PF01757">
    <property type="entry name" value="Acyl_transf_3"/>
    <property type="match status" value="1"/>
</dbReference>
<protein>
    <submittedName>
        <fullName evidence="4">Nose resistant to fluoxetine protein 6 isoform X1</fullName>
    </submittedName>
</protein>
<keyword evidence="1" id="KW-1133">Transmembrane helix</keyword>
<dbReference type="InterPro" id="IPR052728">
    <property type="entry name" value="O2_lipid_transport_reg"/>
</dbReference>
<dbReference type="Proteomes" id="UP001652620">
    <property type="component" value="Unplaced"/>
</dbReference>